<dbReference type="EMBL" id="JAHWGI010001431">
    <property type="protein sequence ID" value="KAK3931899.1"/>
    <property type="molecule type" value="Genomic_DNA"/>
</dbReference>
<protein>
    <submittedName>
        <fullName evidence="1">Interferon-induced GTP-binding protein Mx1</fullName>
    </submittedName>
</protein>
<organism evidence="1 2">
    <name type="scientific">Frankliniella fusca</name>
    <dbReference type="NCBI Taxonomy" id="407009"/>
    <lineage>
        <taxon>Eukaryota</taxon>
        <taxon>Metazoa</taxon>
        <taxon>Ecdysozoa</taxon>
        <taxon>Arthropoda</taxon>
        <taxon>Hexapoda</taxon>
        <taxon>Insecta</taxon>
        <taxon>Pterygota</taxon>
        <taxon>Neoptera</taxon>
        <taxon>Paraneoptera</taxon>
        <taxon>Thysanoptera</taxon>
        <taxon>Terebrantia</taxon>
        <taxon>Thripoidea</taxon>
        <taxon>Thripidae</taxon>
        <taxon>Frankliniella</taxon>
    </lineage>
</organism>
<keyword evidence="2" id="KW-1185">Reference proteome</keyword>
<evidence type="ECO:0000313" key="2">
    <source>
        <dbReference type="Proteomes" id="UP001219518"/>
    </source>
</evidence>
<comment type="caution">
    <text evidence="1">The sequence shown here is derived from an EMBL/GenBank/DDBJ whole genome shotgun (WGS) entry which is preliminary data.</text>
</comment>
<name>A0AAE1I3H5_9NEOP</name>
<proteinExistence type="predicted"/>
<dbReference type="AlphaFoldDB" id="A0AAE1I3H5"/>
<accession>A0AAE1I3H5</accession>
<sequence>MTEAEPSQELTFWNTADYGSKCQTRSISRINDPMFNEASGTVLNFMPKLLALMRADSLAFLMKFKYREIHYSTLSCCHRPHSAESLFARLAADIPWHKQMFLLQASLLQEGLQLSKPKDTFNYNFTTSSKDTFKRSYGWYSFWGIHLQNGIDACCSPQLFHLQIDTRLCRLPAAYPGMVPGGDVGEGQMQPPSFLNSIGQADRAASALV</sequence>
<reference evidence="1" key="1">
    <citation type="submission" date="2021-07" db="EMBL/GenBank/DDBJ databases">
        <authorList>
            <person name="Catto M.A."/>
            <person name="Jacobson A."/>
            <person name="Kennedy G."/>
            <person name="Labadie P."/>
            <person name="Hunt B.G."/>
            <person name="Srinivasan R."/>
        </authorList>
    </citation>
    <scope>NUCLEOTIDE SEQUENCE</scope>
    <source>
        <strain evidence="1">PL_HMW_Pooled</strain>
        <tissue evidence="1">Head</tissue>
    </source>
</reference>
<dbReference type="Proteomes" id="UP001219518">
    <property type="component" value="Unassembled WGS sequence"/>
</dbReference>
<evidence type="ECO:0000313" key="1">
    <source>
        <dbReference type="EMBL" id="KAK3931899.1"/>
    </source>
</evidence>
<reference evidence="1" key="2">
    <citation type="journal article" date="2023" name="BMC Genomics">
        <title>Pest status, molecular evolution, and epigenetic factors derived from the genome assembly of Frankliniella fusca, a thysanopteran phytovirus vector.</title>
        <authorList>
            <person name="Catto M.A."/>
            <person name="Labadie P.E."/>
            <person name="Jacobson A.L."/>
            <person name="Kennedy G.G."/>
            <person name="Srinivasan R."/>
            <person name="Hunt B.G."/>
        </authorList>
    </citation>
    <scope>NUCLEOTIDE SEQUENCE</scope>
    <source>
        <strain evidence="1">PL_HMW_Pooled</strain>
    </source>
</reference>
<gene>
    <name evidence="1" type="ORF">KUF71_010666</name>
</gene>